<reference evidence="1" key="1">
    <citation type="submission" date="2009-09" db="EMBL/GenBank/DDBJ databases">
        <authorList>
            <person name="Weinstock G."/>
            <person name="Sodergren E."/>
            <person name="Clifton S."/>
            <person name="Fulton L."/>
            <person name="Fulton B."/>
            <person name="Courtney L."/>
            <person name="Fronick C."/>
            <person name="Harrison M."/>
            <person name="Strong C."/>
            <person name="Farmer C."/>
            <person name="Delahaunty K."/>
            <person name="Markovic C."/>
            <person name="Hall O."/>
            <person name="Minx P."/>
            <person name="Tomlinson C."/>
            <person name="Mitreva M."/>
            <person name="Nelson J."/>
            <person name="Hou S."/>
            <person name="Wollam A."/>
            <person name="Pepin K.H."/>
            <person name="Johnson M."/>
            <person name="Bhonagiri V."/>
            <person name="Nash W.E."/>
            <person name="Warren W."/>
            <person name="Chinwalla A."/>
            <person name="Mardis E.R."/>
            <person name="Wilson R.K."/>
        </authorList>
    </citation>
    <scope>NUCLEOTIDE SEQUENCE [LARGE SCALE GENOMIC DNA]</scope>
    <source>
        <strain evidence="1">ATCC 51259</strain>
    </source>
</reference>
<dbReference type="EMBL" id="ACIJ02000016">
    <property type="protein sequence ID" value="EEX72252.1"/>
    <property type="molecule type" value="Genomic_DNA"/>
</dbReference>
<dbReference type="Proteomes" id="UP000003460">
    <property type="component" value="Unassembled WGS sequence"/>
</dbReference>
<accession>C9LET3</accession>
<dbReference type="HOGENOM" id="CLU_3256010_0_0_10"/>
<gene>
    <name evidence="1" type="ORF">GCWU000325_00714</name>
</gene>
<dbReference type="STRING" id="626522.GCWU000325_00714"/>
<evidence type="ECO:0000313" key="2">
    <source>
        <dbReference type="Proteomes" id="UP000003460"/>
    </source>
</evidence>
<proteinExistence type="predicted"/>
<name>C9LET3_9BACT</name>
<organism evidence="1 2">
    <name type="scientific">Alloprevotella tannerae ATCC 51259</name>
    <dbReference type="NCBI Taxonomy" id="626522"/>
    <lineage>
        <taxon>Bacteria</taxon>
        <taxon>Pseudomonadati</taxon>
        <taxon>Bacteroidota</taxon>
        <taxon>Bacteroidia</taxon>
        <taxon>Bacteroidales</taxon>
        <taxon>Prevotellaceae</taxon>
        <taxon>Alloprevotella</taxon>
    </lineage>
</organism>
<sequence>MAYFPHKMNGLTVSEFSRSKKAASPLSFFVNLLASRPFAPFC</sequence>
<evidence type="ECO:0000313" key="1">
    <source>
        <dbReference type="EMBL" id="EEX72252.1"/>
    </source>
</evidence>
<comment type="caution">
    <text evidence="1">The sequence shown here is derived from an EMBL/GenBank/DDBJ whole genome shotgun (WGS) entry which is preliminary data.</text>
</comment>
<dbReference type="AlphaFoldDB" id="C9LET3"/>
<keyword evidence="2" id="KW-1185">Reference proteome</keyword>
<protein>
    <submittedName>
        <fullName evidence="1">Uncharacterized protein</fullName>
    </submittedName>
</protein>